<dbReference type="Gene3D" id="3.10.10.10">
    <property type="entry name" value="HIV Type 1 Reverse Transcriptase, subunit A, domain 1"/>
    <property type="match status" value="1"/>
</dbReference>
<comment type="caution">
    <text evidence="3">The sequence shown here is derived from an EMBL/GenBank/DDBJ whole genome shotgun (WGS) entry which is preliminary data.</text>
</comment>
<dbReference type="CDD" id="cd09274">
    <property type="entry name" value="RNase_HI_RT_Ty3"/>
    <property type="match status" value="1"/>
</dbReference>
<protein>
    <submittedName>
        <fullName evidence="3">Retrovirus-related Pol polyprotein from transposon 17.6</fullName>
    </submittedName>
</protein>
<feature type="non-terminal residue" evidence="3">
    <location>
        <position position="1"/>
    </location>
</feature>
<name>A0A371EC59_MUCPR</name>
<dbReference type="Proteomes" id="UP000257109">
    <property type="component" value="Unassembled WGS sequence"/>
</dbReference>
<feature type="domain" description="Reverse transcriptase/retrotransposon-derived protein RNase H-like" evidence="2">
    <location>
        <begin position="130"/>
        <end position="224"/>
    </location>
</feature>
<dbReference type="SUPFAM" id="SSF56672">
    <property type="entry name" value="DNA/RNA polymerases"/>
    <property type="match status" value="1"/>
</dbReference>
<evidence type="ECO:0000256" key="1">
    <source>
        <dbReference type="SAM" id="MobiDB-lite"/>
    </source>
</evidence>
<dbReference type="InterPro" id="IPR043502">
    <property type="entry name" value="DNA/RNA_pol_sf"/>
</dbReference>
<evidence type="ECO:0000313" key="4">
    <source>
        <dbReference type="Proteomes" id="UP000257109"/>
    </source>
</evidence>
<evidence type="ECO:0000259" key="2">
    <source>
        <dbReference type="Pfam" id="PF17919"/>
    </source>
</evidence>
<proteinExistence type="predicted"/>
<dbReference type="OrthoDB" id="415724at2759"/>
<organism evidence="3 4">
    <name type="scientific">Mucuna pruriens</name>
    <name type="common">Velvet bean</name>
    <name type="synonym">Dolichos pruriens</name>
    <dbReference type="NCBI Taxonomy" id="157652"/>
    <lineage>
        <taxon>Eukaryota</taxon>
        <taxon>Viridiplantae</taxon>
        <taxon>Streptophyta</taxon>
        <taxon>Embryophyta</taxon>
        <taxon>Tracheophyta</taxon>
        <taxon>Spermatophyta</taxon>
        <taxon>Magnoliopsida</taxon>
        <taxon>eudicotyledons</taxon>
        <taxon>Gunneridae</taxon>
        <taxon>Pentapetalae</taxon>
        <taxon>rosids</taxon>
        <taxon>fabids</taxon>
        <taxon>Fabales</taxon>
        <taxon>Fabaceae</taxon>
        <taxon>Papilionoideae</taxon>
        <taxon>50 kb inversion clade</taxon>
        <taxon>NPAAA clade</taxon>
        <taxon>indigoferoid/millettioid clade</taxon>
        <taxon>Phaseoleae</taxon>
        <taxon>Mucuna</taxon>
    </lineage>
</organism>
<dbReference type="PANTHER" id="PTHR35046">
    <property type="entry name" value="ZINC KNUCKLE (CCHC-TYPE) FAMILY PROTEIN"/>
    <property type="match status" value="1"/>
</dbReference>
<dbReference type="PANTHER" id="PTHR35046:SF9">
    <property type="entry name" value="RNA-DIRECTED DNA POLYMERASE"/>
    <property type="match status" value="1"/>
</dbReference>
<dbReference type="AlphaFoldDB" id="A0A371EC59"/>
<reference evidence="3" key="1">
    <citation type="submission" date="2018-05" db="EMBL/GenBank/DDBJ databases">
        <title>Draft genome of Mucuna pruriens seed.</title>
        <authorList>
            <person name="Nnadi N.E."/>
            <person name="Vos R."/>
            <person name="Hasami M.H."/>
            <person name="Devisetty U.K."/>
            <person name="Aguiy J.C."/>
        </authorList>
    </citation>
    <scope>NUCLEOTIDE SEQUENCE [LARGE SCALE GENOMIC DNA]</scope>
    <source>
        <strain evidence="3">JCA_2017</strain>
    </source>
</reference>
<sequence>MSENKKKKEKYEIECSEEKSIEHQINLVPGCPIPNRPAYRTNPEETREIQKQVNELLQKGFVKEILSPCSVLIILVPKKDGTWHMCINNQVVNKIIVKYRYSIPRRFVKNFSSIAAPLNEHVKKDVVFKWDDVHDKAFNLLKDKLTNAPVLCLPNFDKAFEIECDASGVEIGVVLMQESKPIAYFSEKLSGAVLNYSTYDKELYALVRTLQSWQHYVLPREFIIHFDHQSLKFLKSQGKLQKRHAMWPKFIEMFPYVIKYKKGKENTMANALSKSCALAWVAKNNSEEFVSRTNPFEEGGNDRNPIDKDKDNLLDTGGPMTRSKIKMMKQSVSGLSSGIKENLEQSE</sequence>
<gene>
    <name evidence="3" type="primary">pol</name>
    <name evidence="3" type="ORF">CR513_57996</name>
</gene>
<dbReference type="InterPro" id="IPR041577">
    <property type="entry name" value="RT_RNaseH_2"/>
</dbReference>
<feature type="region of interest" description="Disordered" evidence="1">
    <location>
        <begin position="292"/>
        <end position="322"/>
    </location>
</feature>
<dbReference type="EMBL" id="QJKJ01014830">
    <property type="protein sequence ID" value="RDX63564.1"/>
    <property type="molecule type" value="Genomic_DNA"/>
</dbReference>
<dbReference type="Pfam" id="PF17919">
    <property type="entry name" value="RT_RNaseH_2"/>
    <property type="match status" value="1"/>
</dbReference>
<accession>A0A371EC59</accession>
<feature type="region of interest" description="Disordered" evidence="1">
    <location>
        <begin position="328"/>
        <end position="347"/>
    </location>
</feature>
<feature type="compositionally biased region" description="Basic and acidic residues" evidence="1">
    <location>
        <begin position="300"/>
        <end position="313"/>
    </location>
</feature>
<evidence type="ECO:0000313" key="3">
    <source>
        <dbReference type="EMBL" id="RDX63564.1"/>
    </source>
</evidence>
<keyword evidence="4" id="KW-1185">Reference proteome</keyword>